<dbReference type="GO" id="GO:0006412">
    <property type="term" value="P:translation"/>
    <property type="evidence" value="ECO:0007669"/>
    <property type="project" value="UniProtKB-UniRule"/>
</dbReference>
<evidence type="ECO:0000256" key="5">
    <source>
        <dbReference type="HAMAP-Rule" id="MF_00532"/>
    </source>
</evidence>
<evidence type="ECO:0000256" key="4">
    <source>
        <dbReference type="ARBA" id="ARBA00035152"/>
    </source>
</evidence>
<protein>
    <recommendedName>
        <fullName evidence="4 5">Small ribosomal subunit protein uS9c</fullName>
    </recommendedName>
</protein>
<organism evidence="7">
    <name type="scientific">Aphanochaete elegans</name>
    <dbReference type="NCBI Taxonomy" id="764105"/>
    <lineage>
        <taxon>Eukaryota</taxon>
        <taxon>Viridiplantae</taxon>
        <taxon>Chlorophyta</taxon>
        <taxon>core chlorophytes</taxon>
        <taxon>Chlorophyceae</taxon>
        <taxon>OCC clade</taxon>
        <taxon>Chaetophorales</taxon>
        <taxon>Aphanochaetaceae</taxon>
        <taxon>Aphanochaete</taxon>
    </lineage>
</organism>
<evidence type="ECO:0000256" key="6">
    <source>
        <dbReference type="RuleBase" id="RU003815"/>
    </source>
</evidence>
<evidence type="ECO:0000256" key="3">
    <source>
        <dbReference type="ARBA" id="ARBA00023274"/>
    </source>
</evidence>
<dbReference type="GO" id="GO:0003735">
    <property type="term" value="F:structural constituent of ribosome"/>
    <property type="evidence" value="ECO:0007669"/>
    <property type="project" value="InterPro"/>
</dbReference>
<dbReference type="InterPro" id="IPR020574">
    <property type="entry name" value="Ribosomal_uS9_CS"/>
</dbReference>
<dbReference type="Gene3D" id="3.30.230.10">
    <property type="match status" value="1"/>
</dbReference>
<comment type="subcellular location">
    <subcellularLocation>
        <location evidence="5">Plastid</location>
        <location evidence="5">Chloroplast</location>
    </subcellularLocation>
</comment>
<dbReference type="GO" id="GO:0015935">
    <property type="term" value="C:small ribosomal subunit"/>
    <property type="evidence" value="ECO:0007669"/>
    <property type="project" value="TreeGrafter"/>
</dbReference>
<dbReference type="GO" id="GO:0009507">
    <property type="term" value="C:chloroplast"/>
    <property type="evidence" value="ECO:0007669"/>
    <property type="project" value="UniProtKB-SubCell"/>
</dbReference>
<evidence type="ECO:0000313" key="7">
    <source>
        <dbReference type="EMBL" id="QJA13748.1"/>
    </source>
</evidence>
<dbReference type="InterPro" id="IPR000754">
    <property type="entry name" value="Ribosomal_uS9"/>
</dbReference>
<dbReference type="Pfam" id="PF00380">
    <property type="entry name" value="Ribosomal_S9"/>
    <property type="match status" value="1"/>
</dbReference>
<keyword evidence="3 5" id="KW-0687">Ribonucleoprotein</keyword>
<reference evidence="7" key="1">
    <citation type="submission" date="2019-11" db="EMBL/GenBank/DDBJ databases">
        <title>The Chloroplast Genome of the Green Alga Aphanochaete elegans.</title>
        <authorList>
            <person name="Liu B."/>
        </authorList>
    </citation>
    <scope>NUCLEOTIDE SEQUENCE</scope>
</reference>
<dbReference type="SUPFAM" id="SSF54211">
    <property type="entry name" value="Ribosomal protein S5 domain 2-like"/>
    <property type="match status" value="1"/>
</dbReference>
<dbReference type="GeneID" id="54626615"/>
<dbReference type="InterPro" id="IPR020568">
    <property type="entry name" value="Ribosomal_Su5_D2-typ_SF"/>
</dbReference>
<dbReference type="PANTHER" id="PTHR21569">
    <property type="entry name" value="RIBOSOMAL PROTEIN S9"/>
    <property type="match status" value="1"/>
</dbReference>
<sequence>MTIKMNILSRGIGRRKEATAQVELIHGSGQFIINGLPGTLYLQQNPRSVLAIDSPLNQVKKEHLEDLNKLESLDVIVKVQGGGLMGQADAIKLAVARALCEIKEEYRKSLKGEGFLTQDSRIKERRKYGLRKARKAAQYHKR</sequence>
<dbReference type="NCBIfam" id="NF001099">
    <property type="entry name" value="PRK00132.1"/>
    <property type="match status" value="1"/>
</dbReference>
<dbReference type="PROSITE" id="PS00360">
    <property type="entry name" value="RIBOSOMAL_S9"/>
    <property type="match status" value="1"/>
</dbReference>
<keyword evidence="7" id="KW-0150">Chloroplast</keyword>
<proteinExistence type="inferred from homology"/>
<evidence type="ECO:0000256" key="2">
    <source>
        <dbReference type="ARBA" id="ARBA00022980"/>
    </source>
</evidence>
<dbReference type="InterPro" id="IPR023035">
    <property type="entry name" value="Ribosomal_uS9_bac/plastid"/>
</dbReference>
<gene>
    <name evidence="5 7" type="primary">rps9</name>
</gene>
<evidence type="ECO:0000256" key="1">
    <source>
        <dbReference type="ARBA" id="ARBA00005251"/>
    </source>
</evidence>
<keyword evidence="7" id="KW-0934">Plastid</keyword>
<dbReference type="InterPro" id="IPR014721">
    <property type="entry name" value="Ribsml_uS5_D2-typ_fold_subgr"/>
</dbReference>
<dbReference type="GO" id="GO:0003723">
    <property type="term" value="F:RNA binding"/>
    <property type="evidence" value="ECO:0007669"/>
    <property type="project" value="TreeGrafter"/>
</dbReference>
<keyword evidence="2 5" id="KW-0689">Ribosomal protein</keyword>
<dbReference type="HAMAP" id="MF_00532_B">
    <property type="entry name" value="Ribosomal_uS9_B"/>
    <property type="match status" value="1"/>
</dbReference>
<geneLocation type="chloroplast" evidence="7"/>
<dbReference type="AlphaFoldDB" id="A0A6H1XDZ7"/>
<accession>A0A6H1XDZ7</accession>
<comment type="similarity">
    <text evidence="1 5 6">Belongs to the universal ribosomal protein uS9 family.</text>
</comment>
<dbReference type="EMBL" id="MN701585">
    <property type="protein sequence ID" value="QJA13748.1"/>
    <property type="molecule type" value="Genomic_DNA"/>
</dbReference>
<dbReference type="RefSeq" id="YP_009774557.1">
    <property type="nucleotide sequence ID" value="NC_047440.1"/>
</dbReference>
<name>A0A6H1XDZ7_9CHLO</name>
<dbReference type="PANTHER" id="PTHR21569:SF1">
    <property type="entry name" value="SMALL RIBOSOMAL SUBUNIT PROTEIN US9M"/>
    <property type="match status" value="1"/>
</dbReference>